<dbReference type="PANTHER" id="PTHR48034">
    <property type="entry name" value="TRANSFORMER-2 SEX-DETERMINING PROTEIN-RELATED"/>
    <property type="match status" value="1"/>
</dbReference>
<proteinExistence type="predicted"/>
<dbReference type="SMART" id="SM00360">
    <property type="entry name" value="RRM"/>
    <property type="match status" value="1"/>
</dbReference>
<accession>A0A4Y2SL87</accession>
<evidence type="ECO:0000256" key="2">
    <source>
        <dbReference type="PROSITE-ProRule" id="PRU00176"/>
    </source>
</evidence>
<organism evidence="4 5">
    <name type="scientific">Araneus ventricosus</name>
    <name type="common">Orbweaver spider</name>
    <name type="synonym">Epeira ventricosa</name>
    <dbReference type="NCBI Taxonomy" id="182803"/>
    <lineage>
        <taxon>Eukaryota</taxon>
        <taxon>Metazoa</taxon>
        <taxon>Ecdysozoa</taxon>
        <taxon>Arthropoda</taxon>
        <taxon>Chelicerata</taxon>
        <taxon>Arachnida</taxon>
        <taxon>Araneae</taxon>
        <taxon>Araneomorphae</taxon>
        <taxon>Entelegynae</taxon>
        <taxon>Araneoidea</taxon>
        <taxon>Araneidae</taxon>
        <taxon>Araneus</taxon>
    </lineage>
</organism>
<evidence type="ECO:0000313" key="5">
    <source>
        <dbReference type="Proteomes" id="UP000499080"/>
    </source>
</evidence>
<dbReference type="Pfam" id="PF00076">
    <property type="entry name" value="RRM_1"/>
    <property type="match status" value="1"/>
</dbReference>
<dbReference type="Proteomes" id="UP000499080">
    <property type="component" value="Unassembled WGS sequence"/>
</dbReference>
<name>A0A4Y2SL87_ARAVE</name>
<dbReference type="SUPFAM" id="SSF54928">
    <property type="entry name" value="RNA-binding domain, RBD"/>
    <property type="match status" value="1"/>
</dbReference>
<dbReference type="AlphaFoldDB" id="A0A4Y2SL87"/>
<dbReference type="GO" id="GO:0003723">
    <property type="term" value="F:RNA binding"/>
    <property type="evidence" value="ECO:0007669"/>
    <property type="project" value="UniProtKB-UniRule"/>
</dbReference>
<reference evidence="4 5" key="1">
    <citation type="journal article" date="2019" name="Sci. Rep.">
        <title>Orb-weaving spider Araneus ventricosus genome elucidates the spidroin gene catalogue.</title>
        <authorList>
            <person name="Kono N."/>
            <person name="Nakamura H."/>
            <person name="Ohtoshi R."/>
            <person name="Moran D.A.P."/>
            <person name="Shinohara A."/>
            <person name="Yoshida Y."/>
            <person name="Fujiwara M."/>
            <person name="Mori M."/>
            <person name="Tomita M."/>
            <person name="Arakawa K."/>
        </authorList>
    </citation>
    <scope>NUCLEOTIDE SEQUENCE [LARGE SCALE GENOMIC DNA]</scope>
</reference>
<feature type="domain" description="RRM" evidence="3">
    <location>
        <begin position="13"/>
        <end position="90"/>
    </location>
</feature>
<dbReference type="EMBL" id="BGPR01022246">
    <property type="protein sequence ID" value="GBN88376.1"/>
    <property type="molecule type" value="Genomic_DNA"/>
</dbReference>
<dbReference type="Gene3D" id="3.30.70.330">
    <property type="match status" value="1"/>
</dbReference>
<evidence type="ECO:0000259" key="3">
    <source>
        <dbReference type="PROSITE" id="PS50102"/>
    </source>
</evidence>
<gene>
    <name evidence="4" type="primary">SRSF2_0</name>
    <name evidence="4" type="ORF">AVEN_135938_1</name>
</gene>
<comment type="caution">
    <text evidence="4">The sequence shown here is derived from an EMBL/GenBank/DDBJ whole genome shotgun (WGS) entry which is preliminary data.</text>
</comment>
<dbReference type="InterPro" id="IPR012677">
    <property type="entry name" value="Nucleotide-bd_a/b_plait_sf"/>
</dbReference>
<dbReference type="InterPro" id="IPR035979">
    <property type="entry name" value="RBD_domain_sf"/>
</dbReference>
<dbReference type="InterPro" id="IPR050441">
    <property type="entry name" value="RBM"/>
</dbReference>
<sequence>MSYSRVPNIDRTTSLKVDNLTDRVTPEDLQRAFEQFSIDDVYIPRHPCTGEHQGFAFVRFYDSRDAEEAMDALDGHLLDGRELRVQMAVPAISSGDPDRSLALSR</sequence>
<keyword evidence="5" id="KW-1185">Reference proteome</keyword>
<dbReference type="PROSITE" id="PS50102">
    <property type="entry name" value="RRM"/>
    <property type="match status" value="1"/>
</dbReference>
<dbReference type="InterPro" id="IPR000504">
    <property type="entry name" value="RRM_dom"/>
</dbReference>
<protein>
    <submittedName>
        <fullName evidence="4">Serine/arginine-rich splicing factor 2</fullName>
    </submittedName>
</protein>
<evidence type="ECO:0000256" key="1">
    <source>
        <dbReference type="ARBA" id="ARBA00022884"/>
    </source>
</evidence>
<evidence type="ECO:0000313" key="4">
    <source>
        <dbReference type="EMBL" id="GBN88376.1"/>
    </source>
</evidence>
<dbReference type="OrthoDB" id="8093034at2759"/>
<keyword evidence="1 2" id="KW-0694">RNA-binding</keyword>
<dbReference type="CDD" id="cd12311">
    <property type="entry name" value="RRM_SRSF2_SRSF8"/>
    <property type="match status" value="1"/>
</dbReference>